<gene>
    <name evidence="3" type="ORF">ACFO5W_06665</name>
</gene>
<protein>
    <submittedName>
        <fullName evidence="3">Formylglycine-generating enzyme family protein</fullName>
    </submittedName>
</protein>
<dbReference type="Pfam" id="PF03781">
    <property type="entry name" value="FGE-sulfatase"/>
    <property type="match status" value="1"/>
</dbReference>
<dbReference type="InterPro" id="IPR005532">
    <property type="entry name" value="SUMF_dom"/>
</dbReference>
<organism evidence="3 4">
    <name type="scientific">Dyella halodurans</name>
    <dbReference type="NCBI Taxonomy" id="1920171"/>
    <lineage>
        <taxon>Bacteria</taxon>
        <taxon>Pseudomonadati</taxon>
        <taxon>Pseudomonadota</taxon>
        <taxon>Gammaproteobacteria</taxon>
        <taxon>Lysobacterales</taxon>
        <taxon>Rhodanobacteraceae</taxon>
        <taxon>Dyella</taxon>
    </lineage>
</organism>
<dbReference type="Gene3D" id="3.90.1580.10">
    <property type="entry name" value="paralog of FGE (formylglycine-generating enzyme)"/>
    <property type="match status" value="1"/>
</dbReference>
<proteinExistence type="predicted"/>
<evidence type="ECO:0000259" key="2">
    <source>
        <dbReference type="Pfam" id="PF03781"/>
    </source>
</evidence>
<dbReference type="PANTHER" id="PTHR23150">
    <property type="entry name" value="SULFATASE MODIFYING FACTOR 1, 2"/>
    <property type="match status" value="1"/>
</dbReference>
<feature type="chain" id="PRO_5047264277" evidence="1">
    <location>
        <begin position="19"/>
        <end position="252"/>
    </location>
</feature>
<dbReference type="PANTHER" id="PTHR23150:SF19">
    <property type="entry name" value="FORMYLGLYCINE-GENERATING ENZYME"/>
    <property type="match status" value="1"/>
</dbReference>
<evidence type="ECO:0000313" key="4">
    <source>
        <dbReference type="Proteomes" id="UP001595961"/>
    </source>
</evidence>
<dbReference type="InterPro" id="IPR016187">
    <property type="entry name" value="CTDL_fold"/>
</dbReference>
<evidence type="ECO:0000313" key="3">
    <source>
        <dbReference type="EMBL" id="MFC4526318.1"/>
    </source>
</evidence>
<name>A0ABV9C0C8_9GAMM</name>
<feature type="signal peptide" evidence="1">
    <location>
        <begin position="1"/>
        <end position="18"/>
    </location>
</feature>
<dbReference type="EMBL" id="JBHSGA010000011">
    <property type="protein sequence ID" value="MFC4526318.1"/>
    <property type="molecule type" value="Genomic_DNA"/>
</dbReference>
<keyword evidence="1" id="KW-0732">Signal</keyword>
<feature type="domain" description="Sulfatase-modifying factor enzyme-like" evidence="2">
    <location>
        <begin position="19"/>
        <end position="250"/>
    </location>
</feature>
<comment type="caution">
    <text evidence="3">The sequence shown here is derived from an EMBL/GenBank/DDBJ whole genome shotgun (WGS) entry which is preliminary data.</text>
</comment>
<keyword evidence="4" id="KW-1185">Reference proteome</keyword>
<dbReference type="RefSeq" id="WP_266150852.1">
    <property type="nucleotide sequence ID" value="NZ_CP064028.1"/>
</dbReference>
<dbReference type="InterPro" id="IPR051043">
    <property type="entry name" value="Sulfatase_Mod_Factor_Kinase"/>
</dbReference>
<dbReference type="Proteomes" id="UP001595961">
    <property type="component" value="Unassembled WGS sequence"/>
</dbReference>
<sequence>MRGWWLVMGMCAASASLAADYVPLPGGSFASVIAADNKSAPAQIKPFRLRTEPVTNAEFLAFVRAHPQWRRDRVAPVFADGQYLSRWASADALGASELPQQPVTRVSWFAAQAFCESEQARLPSWYEWEYAAAADAHRADARSDPAWRDRVLDWYSRPSNTPLPLVGGDADVHGVRDLNGLVWEWVDDFNALLVSGDGREQDGADKVRFCGAGAANMQQKENYATLMRVAMLSALKASDTTNNLGFRCARPE</sequence>
<reference evidence="4" key="1">
    <citation type="journal article" date="2019" name="Int. J. Syst. Evol. Microbiol.">
        <title>The Global Catalogue of Microorganisms (GCM) 10K type strain sequencing project: providing services to taxonomists for standard genome sequencing and annotation.</title>
        <authorList>
            <consortium name="The Broad Institute Genomics Platform"/>
            <consortium name="The Broad Institute Genome Sequencing Center for Infectious Disease"/>
            <person name="Wu L."/>
            <person name="Ma J."/>
        </authorList>
    </citation>
    <scope>NUCLEOTIDE SEQUENCE [LARGE SCALE GENOMIC DNA]</scope>
    <source>
        <strain evidence="4">CCM 4481</strain>
    </source>
</reference>
<evidence type="ECO:0000256" key="1">
    <source>
        <dbReference type="SAM" id="SignalP"/>
    </source>
</evidence>
<accession>A0ABV9C0C8</accession>
<dbReference type="InterPro" id="IPR042095">
    <property type="entry name" value="SUMF_sf"/>
</dbReference>
<dbReference type="SUPFAM" id="SSF56436">
    <property type="entry name" value="C-type lectin-like"/>
    <property type="match status" value="1"/>
</dbReference>